<comment type="subunit">
    <text evidence="1 6">Homodimer.</text>
</comment>
<dbReference type="InterPro" id="IPR006047">
    <property type="entry name" value="GH13_cat_dom"/>
</dbReference>
<comment type="catalytic activity">
    <reaction evidence="5 6">
        <text>alpha-maltose 1-phosphate + [(1-&gt;4)-alpha-D-glucosyl](n) = [(1-&gt;4)-alpha-D-glucosyl](n+2) + phosphate</text>
        <dbReference type="Rhea" id="RHEA:42692"/>
        <dbReference type="Rhea" id="RHEA-COMP:9584"/>
        <dbReference type="Rhea" id="RHEA-COMP:10183"/>
        <dbReference type="ChEBI" id="CHEBI:15444"/>
        <dbReference type="ChEBI" id="CHEBI:43474"/>
        <dbReference type="ChEBI" id="CHEBI:63576"/>
        <dbReference type="EC" id="2.4.99.16"/>
    </reaction>
</comment>
<dbReference type="CDD" id="cd11344">
    <property type="entry name" value="AmyAc_GlgE_like"/>
    <property type="match status" value="1"/>
</dbReference>
<evidence type="ECO:0000256" key="5">
    <source>
        <dbReference type="ARBA" id="ARBA00048735"/>
    </source>
</evidence>
<gene>
    <name evidence="6" type="primary">glgE</name>
    <name evidence="8" type="ORF">DAD186_13350</name>
</gene>
<dbReference type="InterPro" id="IPR049171">
    <property type="entry name" value="GLGE_C"/>
</dbReference>
<keyword evidence="4 6" id="KW-0119">Carbohydrate metabolism</keyword>
<dbReference type="GO" id="GO:0004553">
    <property type="term" value="F:hydrolase activity, hydrolyzing O-glycosyl compounds"/>
    <property type="evidence" value="ECO:0007669"/>
    <property type="project" value="InterPro"/>
</dbReference>
<dbReference type="InterPro" id="IPR013783">
    <property type="entry name" value="Ig-like_fold"/>
</dbReference>
<evidence type="ECO:0000259" key="7">
    <source>
        <dbReference type="SMART" id="SM00642"/>
    </source>
</evidence>
<dbReference type="Proteomes" id="UP000092596">
    <property type="component" value="Chromosome"/>
</dbReference>
<keyword evidence="2 6" id="KW-0328">Glycosyltransferase</keyword>
<dbReference type="InterPro" id="IPR013780">
    <property type="entry name" value="Glyco_hydro_b"/>
</dbReference>
<dbReference type="Pfam" id="PF21702">
    <property type="entry name" value="GLGE_C"/>
    <property type="match status" value="1"/>
</dbReference>
<dbReference type="PANTHER" id="PTHR47786:SF2">
    <property type="entry name" value="GLYCOSYL HYDROLASE FAMILY 13 CATALYTIC DOMAIN-CONTAINING PROTEIN"/>
    <property type="match status" value="1"/>
</dbReference>
<evidence type="ECO:0000313" key="8">
    <source>
        <dbReference type="EMBL" id="ANP27885.1"/>
    </source>
</evidence>
<name>A0A1B0ZIR6_9MICO</name>
<dbReference type="PATRIC" id="fig|1630135.4.peg.1335"/>
<evidence type="ECO:0000256" key="3">
    <source>
        <dbReference type="ARBA" id="ARBA00022679"/>
    </source>
</evidence>
<dbReference type="EMBL" id="CP012117">
    <property type="protein sequence ID" value="ANP27885.1"/>
    <property type="molecule type" value="Genomic_DNA"/>
</dbReference>
<accession>A0A1B0ZIR6</accession>
<feature type="site" description="Transition state stabilizer" evidence="6">
    <location>
        <position position="483"/>
    </location>
</feature>
<dbReference type="STRING" id="1630135.DAD186_13350"/>
<feature type="active site" description="Nucleophile" evidence="6">
    <location>
        <position position="398"/>
    </location>
</feature>
<dbReference type="Gene3D" id="2.60.40.1180">
    <property type="entry name" value="Golgi alpha-mannosidase II"/>
    <property type="match status" value="1"/>
</dbReference>
<feature type="active site" description="Proton donor" evidence="6">
    <location>
        <position position="427"/>
    </location>
</feature>
<dbReference type="SMART" id="SM00642">
    <property type="entry name" value="Aamy"/>
    <property type="match status" value="1"/>
</dbReference>
<dbReference type="Gene3D" id="3.20.20.80">
    <property type="entry name" value="Glycosidases"/>
    <property type="match status" value="1"/>
</dbReference>
<evidence type="ECO:0000256" key="1">
    <source>
        <dbReference type="ARBA" id="ARBA00011738"/>
    </source>
</evidence>
<dbReference type="PANTHER" id="PTHR47786">
    <property type="entry name" value="ALPHA-1,4-GLUCAN:MALTOSE-1-PHOSPHATE MALTOSYLTRANSFERASE"/>
    <property type="match status" value="1"/>
</dbReference>
<feature type="binding site" evidence="6">
    <location>
        <position position="399"/>
    </location>
    <ligand>
        <name>alpha-maltose 1-phosphate</name>
        <dbReference type="ChEBI" id="CHEBI:63576"/>
    </ligand>
</feature>
<dbReference type="HAMAP" id="MF_02124">
    <property type="entry name" value="GlgE"/>
    <property type="match status" value="1"/>
</dbReference>
<feature type="binding site" evidence="6">
    <location>
        <position position="328"/>
    </location>
    <ligand>
        <name>alpha-maltose 1-phosphate</name>
        <dbReference type="ChEBI" id="CHEBI:63576"/>
    </ligand>
</feature>
<dbReference type="AlphaFoldDB" id="A0A1B0ZIR6"/>
<evidence type="ECO:0000256" key="6">
    <source>
        <dbReference type="HAMAP-Rule" id="MF_02124"/>
    </source>
</evidence>
<dbReference type="GO" id="GO:0016758">
    <property type="term" value="F:hexosyltransferase activity"/>
    <property type="evidence" value="ECO:0007669"/>
    <property type="project" value="UniProtKB-UniRule"/>
</dbReference>
<reference evidence="8 9" key="1">
    <citation type="submission" date="2015-06" db="EMBL/GenBank/DDBJ databases">
        <title>Investigation of pathophysiology for high-risk pregnancy and development of treatment modality based on it.</title>
        <authorList>
            <person name="Kim B.-C."/>
            <person name="Lim S."/>
        </authorList>
    </citation>
    <scope>NUCLEOTIDE SEQUENCE [LARGE SCALE GENOMIC DNA]</scope>
    <source>
        <strain evidence="8 9">AD1-86</strain>
    </source>
</reference>
<dbReference type="GO" id="GO:0030979">
    <property type="term" value="P:alpha-glucan biosynthetic process"/>
    <property type="evidence" value="ECO:0007669"/>
    <property type="project" value="UniProtKB-UniRule"/>
</dbReference>
<comment type="function">
    <text evidence="6">Maltosyltransferase that uses maltose 1-phosphate (M1P) as the sugar donor to elongate linear or branched alpha-(1-&gt;4)-glucans. Is involved in a branched alpha-glucan biosynthetic pathway from trehalose, together with TreS, Mak and GlgB.</text>
</comment>
<dbReference type="InterPro" id="IPR021828">
    <property type="entry name" value="GlgE_dom_N/S"/>
</dbReference>
<dbReference type="InterPro" id="IPR026585">
    <property type="entry name" value="GlgE"/>
</dbReference>
<sequence length="672" mass="76162">MATRAKAAMTTGIGRIPITSVSPNVDGGRFPVKAVVGERVRVHATSFREGHDQMGMQLLVTDPEGETLRSPMVCTNPGLDHWEGSFRPDREGEWSYRVESFDAPYLTWAHNAEVKIAAGIDEELMCAEGVIVLRAALAEIAKKKRPKAHKARLEAAIDALTNTSLHPSARIAPAIAADMYEAMTEYPLRRWPTRSTKIAVRVERERALYGSWYEFFPRSEGARFDPERGGWVSGTFESSLPQLERIKRMGFDVAYLTPIHPIGTTHRKGRNNTLEALEGDPGSPYAIGSSDGGHEAIHPDLGTIEDFDRFVAHAKSLGLEVALDIALQCSPDHPWVKEHPEWFVVRADGSIAYAENPPKKYQDIYPLSFDTDYRGLYNAIRDVLEYWISHGVTLFRVDNPHTKPVRFWEELLAEFRETHPEVLFLAEAFTKPAMMHTLAKVGYHQSYTYFAWRHSPEELREYMEELKASAHYMRPSFWPTTHDILTPFMSNGGWNAFRLRAILAATLSPTWGIYSGFELVESAPRPGAQENIDNEKYEYKPRDYEGALNSGRSLEPLLTRLNEVRRAHPALQTLTTTRFHGSDDDRVLVFSKHVEGRDTENGLDDTIIVVSMTEAQGGTSTWVHIDTEALNIHSDYMVEDLLTGEQFLWDRDNYVELSADYRPAHILRVIRY</sequence>
<protein>
    <recommendedName>
        <fullName evidence="6">Alpha-1,4-glucan:maltose-1-phosphate maltosyltransferase</fullName>
        <shortName evidence="6">GMPMT</shortName>
        <ecNumber evidence="6">2.4.99.16</ecNumber>
    </recommendedName>
    <alternativeName>
        <fullName evidence="6">(1-&gt;4)-alpha-D-glucan:maltose-1-phosphate alpha-D-maltosyltransferase</fullName>
    </alternativeName>
</protein>
<dbReference type="Gene3D" id="2.60.40.10">
    <property type="entry name" value="Immunoglobulins"/>
    <property type="match status" value="1"/>
</dbReference>
<feature type="binding site" evidence="6">
    <location>
        <begin position="536"/>
        <end position="537"/>
    </location>
    <ligand>
        <name>alpha-maltose 1-phosphate</name>
        <dbReference type="ChEBI" id="CHEBI:63576"/>
    </ligand>
</feature>
<dbReference type="Gene3D" id="1.20.58.80">
    <property type="entry name" value="Phosphotransferase system, lactose/cellobiose-type IIA subunit"/>
    <property type="match status" value="1"/>
</dbReference>
<evidence type="ECO:0000256" key="4">
    <source>
        <dbReference type="ARBA" id="ARBA00023277"/>
    </source>
</evidence>
<feature type="binding site" evidence="6">
    <location>
        <position position="363"/>
    </location>
    <ligand>
        <name>alpha-maltose 1-phosphate</name>
        <dbReference type="ChEBI" id="CHEBI:63576"/>
    </ligand>
</feature>
<dbReference type="InterPro" id="IPR017853">
    <property type="entry name" value="GH"/>
</dbReference>
<comment type="similarity">
    <text evidence="6">Belongs to the glycosyl hydrolase 13 family. GlgE subfamily.</text>
</comment>
<dbReference type="SUPFAM" id="SSF51445">
    <property type="entry name" value="(Trans)glycosidases"/>
    <property type="match status" value="1"/>
</dbReference>
<keyword evidence="3 6" id="KW-0808">Transferase</keyword>
<feature type="binding site" evidence="6">
    <location>
        <position position="268"/>
    </location>
    <ligand>
        <name>alpha-maltose 1-phosphate</name>
        <dbReference type="ChEBI" id="CHEBI:63576"/>
    </ligand>
</feature>
<dbReference type="KEGG" id="dva:DAD186_13350"/>
<organism evidence="8 9">
    <name type="scientific">Dermabacter vaginalis</name>
    <dbReference type="NCBI Taxonomy" id="1630135"/>
    <lineage>
        <taxon>Bacteria</taxon>
        <taxon>Bacillati</taxon>
        <taxon>Actinomycetota</taxon>
        <taxon>Actinomycetes</taxon>
        <taxon>Micrococcales</taxon>
        <taxon>Dermabacteraceae</taxon>
        <taxon>Dermabacter</taxon>
    </lineage>
</organism>
<feature type="domain" description="Glycosyl hydrolase family 13 catalytic" evidence="7">
    <location>
        <begin position="210"/>
        <end position="552"/>
    </location>
</feature>
<dbReference type="Pfam" id="PF11896">
    <property type="entry name" value="GlgE_dom_N_S"/>
    <property type="match status" value="1"/>
</dbReference>
<dbReference type="EC" id="2.4.99.16" evidence="6"/>
<evidence type="ECO:0000256" key="2">
    <source>
        <dbReference type="ARBA" id="ARBA00022676"/>
    </source>
</evidence>
<evidence type="ECO:0000313" key="9">
    <source>
        <dbReference type="Proteomes" id="UP000092596"/>
    </source>
</evidence>
<proteinExistence type="inferred from homology"/>